<dbReference type="PANTHER" id="PTHR33751:SF1">
    <property type="entry name" value="CBB3-TYPE CYTOCHROME C OXIDASE SUBUNIT FIXP"/>
    <property type="match status" value="1"/>
</dbReference>
<evidence type="ECO:0000313" key="8">
    <source>
        <dbReference type="EMBL" id="RZF20901.1"/>
    </source>
</evidence>
<dbReference type="InterPro" id="IPR009056">
    <property type="entry name" value="Cyt_c-like_dom"/>
</dbReference>
<dbReference type="InterPro" id="IPR050597">
    <property type="entry name" value="Cytochrome_c_Oxidase_Subunit"/>
</dbReference>
<dbReference type="Gene3D" id="1.10.760.10">
    <property type="entry name" value="Cytochrome c-like domain"/>
    <property type="match status" value="1"/>
</dbReference>
<feature type="region of interest" description="Disordered" evidence="5">
    <location>
        <begin position="1"/>
        <end position="26"/>
    </location>
</feature>
<sequence length="220" mass="24928">MPFLMAKPSKMKTKEATMSNENKNSKSENIVLEDEKHLVLDHDYDGIQELNHPLPSWWSGLWALSFIFSIPYFMYYVLMDGPTLLETYKKDMQEMQKVIDAEAANTANFDIEVYNKYVETDAAKELGNTVFIDNCAACHLEDGGGDIGPNLTDKHWKNIKKFAPEQIYSFIVHGNVDMGMPAWGEVLSKEDIMAVTDHVIQLQGTTPAKAKEPQGEILDY</sequence>
<keyword evidence="9" id="KW-1185">Reference proteome</keyword>
<dbReference type="PROSITE" id="PS51007">
    <property type="entry name" value="CYTC"/>
    <property type="match status" value="1"/>
</dbReference>
<dbReference type="Proteomes" id="UP000443582">
    <property type="component" value="Unassembled WGS sequence"/>
</dbReference>
<keyword evidence="1 4" id="KW-0349">Heme</keyword>
<keyword evidence="3 4" id="KW-0408">Iron</keyword>
<dbReference type="InterPro" id="IPR032858">
    <property type="entry name" value="CcoP_N"/>
</dbReference>
<accession>A0ABY0ID61</accession>
<feature type="domain" description="Cytochrome c" evidence="7">
    <location>
        <begin position="122"/>
        <end position="203"/>
    </location>
</feature>
<name>A0ABY0ID61_9BACT</name>
<feature type="transmembrane region" description="Helical" evidence="6">
    <location>
        <begin position="57"/>
        <end position="78"/>
    </location>
</feature>
<evidence type="ECO:0000256" key="2">
    <source>
        <dbReference type="ARBA" id="ARBA00022723"/>
    </source>
</evidence>
<reference evidence="9" key="1">
    <citation type="journal article" date="2019" name="Int. J. Syst. Evol. Microbiol.">
        <title>Halobacteriovorax valvorus sp. nov., a novel prokaryotic predator isolated from coastal seawater of China.</title>
        <authorList>
            <person name="Chen M.-X."/>
        </authorList>
    </citation>
    <scope>NUCLEOTIDE SEQUENCE [LARGE SCALE GENOMIC DNA]</scope>
    <source>
        <strain evidence="9">BL9</strain>
    </source>
</reference>
<evidence type="ECO:0000256" key="4">
    <source>
        <dbReference type="PROSITE-ProRule" id="PRU00433"/>
    </source>
</evidence>
<comment type="caution">
    <text evidence="8">The sequence shown here is derived from an EMBL/GenBank/DDBJ whole genome shotgun (WGS) entry which is preliminary data.</text>
</comment>
<dbReference type="PANTHER" id="PTHR33751">
    <property type="entry name" value="CBB3-TYPE CYTOCHROME C OXIDASE SUBUNIT FIXP"/>
    <property type="match status" value="1"/>
</dbReference>
<dbReference type="Pfam" id="PF13442">
    <property type="entry name" value="Cytochrome_CBB3"/>
    <property type="match status" value="1"/>
</dbReference>
<evidence type="ECO:0000259" key="7">
    <source>
        <dbReference type="PROSITE" id="PS51007"/>
    </source>
</evidence>
<evidence type="ECO:0000256" key="3">
    <source>
        <dbReference type="ARBA" id="ARBA00023004"/>
    </source>
</evidence>
<organism evidence="8 9">
    <name type="scientific">Halobacteriovorax vibrionivorans</name>
    <dbReference type="NCBI Taxonomy" id="2152716"/>
    <lineage>
        <taxon>Bacteria</taxon>
        <taxon>Pseudomonadati</taxon>
        <taxon>Bdellovibrionota</taxon>
        <taxon>Bacteriovoracia</taxon>
        <taxon>Bacteriovoracales</taxon>
        <taxon>Halobacteriovoraceae</taxon>
        <taxon>Halobacteriovorax</taxon>
    </lineage>
</organism>
<keyword evidence="6" id="KW-1133">Transmembrane helix</keyword>
<keyword evidence="6" id="KW-0812">Transmembrane</keyword>
<dbReference type="InterPro" id="IPR036909">
    <property type="entry name" value="Cyt_c-like_dom_sf"/>
</dbReference>
<keyword evidence="2 4" id="KW-0479">Metal-binding</keyword>
<proteinExistence type="predicted"/>
<protein>
    <submittedName>
        <fullName evidence="8">C-type cytochrome</fullName>
    </submittedName>
</protein>
<evidence type="ECO:0000256" key="6">
    <source>
        <dbReference type="SAM" id="Phobius"/>
    </source>
</evidence>
<evidence type="ECO:0000256" key="1">
    <source>
        <dbReference type="ARBA" id="ARBA00022617"/>
    </source>
</evidence>
<dbReference type="InterPro" id="IPR038414">
    <property type="entry name" value="CcoP_N_sf"/>
</dbReference>
<dbReference type="SUPFAM" id="SSF46626">
    <property type="entry name" value="Cytochrome c"/>
    <property type="match status" value="1"/>
</dbReference>
<dbReference type="Gene3D" id="6.10.280.130">
    <property type="match status" value="1"/>
</dbReference>
<evidence type="ECO:0000313" key="9">
    <source>
        <dbReference type="Proteomes" id="UP000443582"/>
    </source>
</evidence>
<evidence type="ECO:0000256" key="5">
    <source>
        <dbReference type="SAM" id="MobiDB-lite"/>
    </source>
</evidence>
<gene>
    <name evidence="8" type="ORF">DAY19_13025</name>
</gene>
<keyword evidence="6" id="KW-0472">Membrane</keyword>
<dbReference type="EMBL" id="QDKL01000003">
    <property type="protein sequence ID" value="RZF20901.1"/>
    <property type="molecule type" value="Genomic_DNA"/>
</dbReference>
<dbReference type="Pfam" id="PF14715">
    <property type="entry name" value="FixP_N"/>
    <property type="match status" value="1"/>
</dbReference>